<gene>
    <name evidence="2" type="ORF">ACFPEL_12850</name>
</gene>
<dbReference type="EMBL" id="JBHSIM010000025">
    <property type="protein sequence ID" value="MFC4833293.1"/>
    <property type="molecule type" value="Genomic_DNA"/>
</dbReference>
<feature type="compositionally biased region" description="Basic and acidic residues" evidence="1">
    <location>
        <begin position="33"/>
        <end position="42"/>
    </location>
</feature>
<organism evidence="2 3">
    <name type="scientific">Actinomycetospora chibensis</name>
    <dbReference type="NCBI Taxonomy" id="663606"/>
    <lineage>
        <taxon>Bacteria</taxon>
        <taxon>Bacillati</taxon>
        <taxon>Actinomycetota</taxon>
        <taxon>Actinomycetes</taxon>
        <taxon>Pseudonocardiales</taxon>
        <taxon>Pseudonocardiaceae</taxon>
        <taxon>Actinomycetospora</taxon>
    </lineage>
</organism>
<sequence>MSDTGDIRLPRPGGPHRYRLDARRFSGPLHTPARNDQEQHESDDLAALVEIARVLVSEGFTAWIYERVRRSVPWPEAWDLRLVTQLDPGRGPG</sequence>
<reference evidence="3" key="1">
    <citation type="journal article" date="2019" name="Int. J. Syst. Evol. Microbiol.">
        <title>The Global Catalogue of Microorganisms (GCM) 10K type strain sequencing project: providing services to taxonomists for standard genome sequencing and annotation.</title>
        <authorList>
            <consortium name="The Broad Institute Genomics Platform"/>
            <consortium name="The Broad Institute Genome Sequencing Center for Infectious Disease"/>
            <person name="Wu L."/>
            <person name="Ma J."/>
        </authorList>
    </citation>
    <scope>NUCLEOTIDE SEQUENCE [LARGE SCALE GENOMIC DNA]</scope>
    <source>
        <strain evidence="3">CCUG 50347</strain>
    </source>
</reference>
<accession>A0ABV9RJ28</accession>
<protein>
    <submittedName>
        <fullName evidence="2">Uncharacterized protein</fullName>
    </submittedName>
</protein>
<dbReference type="Proteomes" id="UP001595909">
    <property type="component" value="Unassembled WGS sequence"/>
</dbReference>
<feature type="region of interest" description="Disordered" evidence="1">
    <location>
        <begin position="1"/>
        <end position="42"/>
    </location>
</feature>
<comment type="caution">
    <text evidence="2">The sequence shown here is derived from an EMBL/GenBank/DDBJ whole genome shotgun (WGS) entry which is preliminary data.</text>
</comment>
<name>A0ABV9RJ28_9PSEU</name>
<evidence type="ECO:0000313" key="3">
    <source>
        <dbReference type="Proteomes" id="UP001595909"/>
    </source>
</evidence>
<evidence type="ECO:0000256" key="1">
    <source>
        <dbReference type="SAM" id="MobiDB-lite"/>
    </source>
</evidence>
<proteinExistence type="predicted"/>
<keyword evidence="3" id="KW-1185">Reference proteome</keyword>
<dbReference type="RefSeq" id="WP_274188499.1">
    <property type="nucleotide sequence ID" value="NZ_BAABHN010000025.1"/>
</dbReference>
<evidence type="ECO:0000313" key="2">
    <source>
        <dbReference type="EMBL" id="MFC4833293.1"/>
    </source>
</evidence>